<feature type="compositionally biased region" description="Basic and acidic residues" evidence="7">
    <location>
        <begin position="501"/>
        <end position="517"/>
    </location>
</feature>
<dbReference type="InterPro" id="IPR011701">
    <property type="entry name" value="MFS"/>
</dbReference>
<dbReference type="RefSeq" id="XP_034245145.1">
    <property type="nucleotide sequence ID" value="XM_034389254.1"/>
</dbReference>
<name>A0A6P8Z4X6_THRPL</name>
<keyword evidence="6 8" id="KW-0472">Membrane</keyword>
<dbReference type="Gene3D" id="1.20.1250.20">
    <property type="entry name" value="MFS general substrate transporter like domains"/>
    <property type="match status" value="2"/>
</dbReference>
<evidence type="ECO:0000256" key="1">
    <source>
        <dbReference type="ARBA" id="ARBA00004141"/>
    </source>
</evidence>
<dbReference type="PANTHER" id="PTHR11662">
    <property type="entry name" value="SOLUTE CARRIER FAMILY 17"/>
    <property type="match status" value="1"/>
</dbReference>
<evidence type="ECO:0000256" key="4">
    <source>
        <dbReference type="ARBA" id="ARBA00022847"/>
    </source>
</evidence>
<dbReference type="GeneID" id="117647498"/>
<sequence>MVHRTPIVWHGCLPQRYIFVIMGGLAIFNAYSMRAAMSVAITEMAQAANSKGDIVSEGACQAQMDQDTGKNNSDGGAFLEKAEFDWDEPMQGQVLGALFWGYVAMNVPSGLMSDRFGGKRLLFFGILICSVSTMLIPLAARHCGPQCVIAARFMEGLGETYSGAQNASRVSAACTGLLAHCAVAASCANQPPPFGLPAGNLLGQVVGTALSGIIISGTGDWASVFYVFGGIGLVWCAAFWLLCYDTPAMHPRISAAEREYIESAIKATSTKRPASIPWFAILSSMPVWALIIGQLGHDWALFTLGTELPKYMKSVLGYKVTENGLISALPNLATWLCAFFSGWLSDWLIRTERISIGVHRKLFTTFACFMPGVGMLAAAYVGCDRVVVVTLFCIGMAMMGPFYCSLKVNALDIAPNYSGLVMSIVNGLGAVSGIVSPDIVGLLIPDRSLKQWRDVFWVTFGVCLASSVVYCVFSSAEVQSWNTVGEGGEFLQEVQPAASTPEKEKKEKNRTREEAKV</sequence>
<dbReference type="InParanoid" id="A0A6P8Z4X6"/>
<organism evidence="11">
    <name type="scientific">Thrips palmi</name>
    <name type="common">Melon thrips</name>
    <dbReference type="NCBI Taxonomy" id="161013"/>
    <lineage>
        <taxon>Eukaryota</taxon>
        <taxon>Metazoa</taxon>
        <taxon>Ecdysozoa</taxon>
        <taxon>Arthropoda</taxon>
        <taxon>Hexapoda</taxon>
        <taxon>Insecta</taxon>
        <taxon>Pterygota</taxon>
        <taxon>Neoptera</taxon>
        <taxon>Paraneoptera</taxon>
        <taxon>Thysanoptera</taxon>
        <taxon>Terebrantia</taxon>
        <taxon>Thripoidea</taxon>
        <taxon>Thripidae</taxon>
        <taxon>Thrips</taxon>
    </lineage>
</organism>
<accession>A0A6P8Z4X6</accession>
<reference evidence="11" key="1">
    <citation type="submission" date="2025-08" db="UniProtKB">
        <authorList>
            <consortium name="RefSeq"/>
        </authorList>
    </citation>
    <scope>IDENTIFICATION</scope>
    <source>
        <tissue evidence="11">Total insect</tissue>
    </source>
</reference>
<dbReference type="InterPro" id="IPR050382">
    <property type="entry name" value="MFS_Na/Anion_cotransporter"/>
</dbReference>
<evidence type="ECO:0000256" key="8">
    <source>
        <dbReference type="SAM" id="Phobius"/>
    </source>
</evidence>
<dbReference type="OrthoDB" id="2985014at2759"/>
<feature type="transmembrane region" description="Helical" evidence="8">
    <location>
        <begin position="332"/>
        <end position="349"/>
    </location>
</feature>
<evidence type="ECO:0000313" key="10">
    <source>
        <dbReference type="Proteomes" id="UP000515158"/>
    </source>
</evidence>
<dbReference type="GO" id="GO:0006820">
    <property type="term" value="P:monoatomic anion transport"/>
    <property type="evidence" value="ECO:0007669"/>
    <property type="project" value="TreeGrafter"/>
</dbReference>
<dbReference type="PANTHER" id="PTHR11662:SF415">
    <property type="entry name" value="AT30085P-RELATED"/>
    <property type="match status" value="1"/>
</dbReference>
<dbReference type="InterPro" id="IPR036259">
    <property type="entry name" value="MFS_trans_sf"/>
</dbReference>
<dbReference type="InterPro" id="IPR020846">
    <property type="entry name" value="MFS_dom"/>
</dbReference>
<keyword evidence="4" id="KW-0769">Symport</keyword>
<evidence type="ECO:0000256" key="5">
    <source>
        <dbReference type="ARBA" id="ARBA00022989"/>
    </source>
</evidence>
<keyword evidence="10" id="KW-1185">Reference proteome</keyword>
<comment type="subcellular location">
    <subcellularLocation>
        <location evidence="1">Membrane</location>
        <topology evidence="1">Multi-pass membrane protein</topology>
    </subcellularLocation>
</comment>
<keyword evidence="2" id="KW-0813">Transport</keyword>
<dbReference type="Pfam" id="PF07690">
    <property type="entry name" value="MFS_1"/>
    <property type="match status" value="2"/>
</dbReference>
<feature type="transmembrane region" description="Helical" evidence="8">
    <location>
        <begin position="386"/>
        <end position="405"/>
    </location>
</feature>
<feature type="transmembrane region" description="Helical" evidence="8">
    <location>
        <begin position="121"/>
        <end position="140"/>
    </location>
</feature>
<evidence type="ECO:0000256" key="7">
    <source>
        <dbReference type="SAM" id="MobiDB-lite"/>
    </source>
</evidence>
<keyword evidence="5 8" id="KW-1133">Transmembrane helix</keyword>
<dbReference type="GO" id="GO:0016020">
    <property type="term" value="C:membrane"/>
    <property type="evidence" value="ECO:0007669"/>
    <property type="project" value="UniProtKB-SubCell"/>
</dbReference>
<keyword evidence="3 8" id="KW-0812">Transmembrane</keyword>
<feature type="transmembrane region" description="Helical" evidence="8">
    <location>
        <begin position="417"/>
        <end position="435"/>
    </location>
</feature>
<dbReference type="Proteomes" id="UP000515158">
    <property type="component" value="Unplaced"/>
</dbReference>
<dbReference type="FunFam" id="1.20.1250.20:FF:000423">
    <property type="entry name" value="Putative inorganic phosphate cotransporter-like Protein"/>
    <property type="match status" value="1"/>
</dbReference>
<gene>
    <name evidence="11" type="primary">LOC117647498</name>
</gene>
<proteinExistence type="predicted"/>
<evidence type="ECO:0000256" key="6">
    <source>
        <dbReference type="ARBA" id="ARBA00023136"/>
    </source>
</evidence>
<dbReference type="PROSITE" id="PS50850">
    <property type="entry name" value="MFS"/>
    <property type="match status" value="1"/>
</dbReference>
<evidence type="ECO:0000256" key="3">
    <source>
        <dbReference type="ARBA" id="ARBA00022692"/>
    </source>
</evidence>
<evidence type="ECO:0000256" key="2">
    <source>
        <dbReference type="ARBA" id="ARBA00022448"/>
    </source>
</evidence>
<dbReference type="GO" id="GO:0015293">
    <property type="term" value="F:symporter activity"/>
    <property type="evidence" value="ECO:0007669"/>
    <property type="project" value="UniProtKB-KW"/>
</dbReference>
<feature type="transmembrane region" description="Helical" evidence="8">
    <location>
        <begin position="224"/>
        <end position="244"/>
    </location>
</feature>
<dbReference type="FunFam" id="1.20.1250.20:FF:000003">
    <property type="entry name" value="Solute carrier family 17 member 3"/>
    <property type="match status" value="1"/>
</dbReference>
<feature type="region of interest" description="Disordered" evidence="7">
    <location>
        <begin position="495"/>
        <end position="517"/>
    </location>
</feature>
<feature type="transmembrane region" description="Helical" evidence="8">
    <location>
        <begin position="276"/>
        <end position="296"/>
    </location>
</feature>
<evidence type="ECO:0000313" key="11">
    <source>
        <dbReference type="RefSeq" id="XP_034245145.1"/>
    </source>
</evidence>
<protein>
    <submittedName>
        <fullName evidence="11">Inorganic phosphate cotransporter</fullName>
    </submittedName>
</protein>
<feature type="transmembrane region" description="Helical" evidence="8">
    <location>
        <begin position="455"/>
        <end position="473"/>
    </location>
</feature>
<dbReference type="SUPFAM" id="SSF103473">
    <property type="entry name" value="MFS general substrate transporter"/>
    <property type="match status" value="1"/>
</dbReference>
<dbReference type="AlphaFoldDB" id="A0A6P8Z4X6"/>
<dbReference type="KEGG" id="tpal:117647498"/>
<evidence type="ECO:0000259" key="9">
    <source>
        <dbReference type="PROSITE" id="PS50850"/>
    </source>
</evidence>
<feature type="transmembrane region" description="Helical" evidence="8">
    <location>
        <begin position="361"/>
        <end position="380"/>
    </location>
</feature>
<feature type="domain" description="Major facilitator superfamily (MFS) profile" evidence="9">
    <location>
        <begin position="18"/>
        <end position="479"/>
    </location>
</feature>
<feature type="transmembrane region" description="Helical" evidence="8">
    <location>
        <begin position="17"/>
        <end position="36"/>
    </location>
</feature>